<keyword evidence="3" id="KW-1185">Reference proteome</keyword>
<reference evidence="2 3" key="1">
    <citation type="submission" date="2016-07" db="EMBL/GenBank/DDBJ databases">
        <title>Pervasive Adenine N6-methylation of Active Genes in Fungi.</title>
        <authorList>
            <consortium name="DOE Joint Genome Institute"/>
            <person name="Mondo S.J."/>
            <person name="Dannebaum R.O."/>
            <person name="Kuo R.C."/>
            <person name="Labutti K."/>
            <person name="Haridas S."/>
            <person name="Kuo A."/>
            <person name="Salamov A."/>
            <person name="Ahrendt S.R."/>
            <person name="Lipzen A."/>
            <person name="Sullivan W."/>
            <person name="Andreopoulos W.B."/>
            <person name="Clum A."/>
            <person name="Lindquist E."/>
            <person name="Daum C."/>
            <person name="Ramamoorthy G.K."/>
            <person name="Gryganskyi A."/>
            <person name="Culley D."/>
            <person name="Magnuson J.K."/>
            <person name="James T.Y."/>
            <person name="O'Malley M.A."/>
            <person name="Stajich J.E."/>
            <person name="Spatafora J.W."/>
            <person name="Visel A."/>
            <person name="Grigoriev I.V."/>
        </authorList>
    </citation>
    <scope>NUCLEOTIDE SEQUENCE [LARGE SCALE GENOMIC DNA]</scope>
    <source>
        <strain evidence="2 3">NRRL 1336</strain>
    </source>
</reference>
<dbReference type="PANTHER" id="PTHR13318">
    <property type="entry name" value="PARTNER OF PAIRED, ISOFORM B-RELATED"/>
    <property type="match status" value="1"/>
</dbReference>
<dbReference type="Gene3D" id="3.80.10.10">
    <property type="entry name" value="Ribonuclease Inhibitor"/>
    <property type="match status" value="2"/>
</dbReference>
<dbReference type="SMART" id="SM00367">
    <property type="entry name" value="LRR_CC"/>
    <property type="match status" value="2"/>
</dbReference>
<evidence type="ECO:0000313" key="3">
    <source>
        <dbReference type="Proteomes" id="UP000193560"/>
    </source>
</evidence>
<comment type="caution">
    <text evidence="2">The sequence shown here is derived from an EMBL/GenBank/DDBJ whole genome shotgun (WGS) entry which is preliminary data.</text>
</comment>
<dbReference type="InterPro" id="IPR032675">
    <property type="entry name" value="LRR_dom_sf"/>
</dbReference>
<dbReference type="Pfam" id="PF12937">
    <property type="entry name" value="F-box-like"/>
    <property type="match status" value="1"/>
</dbReference>
<dbReference type="EMBL" id="MCGE01000036">
    <property type="protein sequence ID" value="ORZ07178.1"/>
    <property type="molecule type" value="Genomic_DNA"/>
</dbReference>
<dbReference type="SUPFAM" id="SSF52047">
    <property type="entry name" value="RNI-like"/>
    <property type="match status" value="1"/>
</dbReference>
<dbReference type="InterPro" id="IPR006553">
    <property type="entry name" value="Leu-rich_rpt_Cys-con_subtyp"/>
</dbReference>
<proteinExistence type="predicted"/>
<dbReference type="GO" id="GO:0031146">
    <property type="term" value="P:SCF-dependent proteasomal ubiquitin-dependent protein catabolic process"/>
    <property type="evidence" value="ECO:0007669"/>
    <property type="project" value="TreeGrafter"/>
</dbReference>
<name>A0A1X2I1B9_9FUNG</name>
<dbReference type="SUPFAM" id="SSF81383">
    <property type="entry name" value="F-box domain"/>
    <property type="match status" value="1"/>
</dbReference>
<dbReference type="OrthoDB" id="10257471at2759"/>
<dbReference type="InterPro" id="IPR001810">
    <property type="entry name" value="F-box_dom"/>
</dbReference>
<gene>
    <name evidence="2" type="ORF">BCR42DRAFT_426466</name>
</gene>
<dbReference type="Proteomes" id="UP000193560">
    <property type="component" value="Unassembled WGS sequence"/>
</dbReference>
<organism evidence="2 3">
    <name type="scientific">Absidia repens</name>
    <dbReference type="NCBI Taxonomy" id="90262"/>
    <lineage>
        <taxon>Eukaryota</taxon>
        <taxon>Fungi</taxon>
        <taxon>Fungi incertae sedis</taxon>
        <taxon>Mucoromycota</taxon>
        <taxon>Mucoromycotina</taxon>
        <taxon>Mucoromycetes</taxon>
        <taxon>Mucorales</taxon>
        <taxon>Cunninghamellaceae</taxon>
        <taxon>Absidia</taxon>
    </lineage>
</organism>
<protein>
    <recommendedName>
        <fullName evidence="1">F-box domain-containing protein</fullName>
    </recommendedName>
</protein>
<dbReference type="STRING" id="90262.A0A1X2I1B9"/>
<evidence type="ECO:0000259" key="1">
    <source>
        <dbReference type="Pfam" id="PF12937"/>
    </source>
</evidence>
<accession>A0A1X2I1B9</accession>
<dbReference type="PANTHER" id="PTHR13318:SF95">
    <property type="entry name" value="F-BOX PROTEIN YLR352W"/>
    <property type="match status" value="1"/>
</dbReference>
<dbReference type="InterPro" id="IPR036047">
    <property type="entry name" value="F-box-like_dom_sf"/>
</dbReference>
<sequence length="398" mass="43849">MNHLGQLPSEIISLILQHVSEQQDLYTCTLVSHQFYAETNPLLWRSPRIRNDTAVQQFMNTITTTTTTSPCRHGEVRHLELVDWIWSDTQLMTLLEHIGYTLASLALYNTTHITDASMQHGARYCPSLQRLDLKKCPHVTHHTLHAFGHHCRSLRQLLLIDCPCLGAETFTFTTTTTAATEGGLHLETLALGVPFSGLRTKQALTHLTQGTPQLTHLTLTASPQYFIDRLLSFTLAWPHLVALTIQGYKASSPFSSLKHHHRPAKGGGSALISFLQCHPALQVLQLEKGDFSDTTLDAIAALDPPAGMTRVNVSDNHGMISEHGVRHFVKHCPRLRSLAMAGCGIKANAFPEAATTTTTDTTTTHGDSGGMDTFAAHLDHVAIDKIRLASGSPRRDSW</sequence>
<evidence type="ECO:0000313" key="2">
    <source>
        <dbReference type="EMBL" id="ORZ07178.1"/>
    </source>
</evidence>
<feature type="domain" description="F-box" evidence="1">
    <location>
        <begin position="5"/>
        <end position="49"/>
    </location>
</feature>
<dbReference type="GO" id="GO:0019005">
    <property type="term" value="C:SCF ubiquitin ligase complex"/>
    <property type="evidence" value="ECO:0007669"/>
    <property type="project" value="TreeGrafter"/>
</dbReference>
<dbReference type="AlphaFoldDB" id="A0A1X2I1B9"/>